<evidence type="ECO:0000313" key="2">
    <source>
        <dbReference type="Proteomes" id="UP000018149"/>
    </source>
</evidence>
<dbReference type="AlphaFoldDB" id="A0A0B7IXE9"/>
<dbReference type="HOGENOM" id="CLU_780487_0_0_5"/>
<dbReference type="RefSeq" id="WP_023507185.1">
    <property type="nucleotide sequence ID" value="NZ_LN794217.1"/>
</dbReference>
<name>A0A0B7IXE9_9RICK</name>
<organism evidence="1 2">
    <name type="scientific">Rickettsia monacensis</name>
    <dbReference type="NCBI Taxonomy" id="109232"/>
    <lineage>
        <taxon>Bacteria</taxon>
        <taxon>Pseudomonadati</taxon>
        <taxon>Pseudomonadota</taxon>
        <taxon>Alphaproteobacteria</taxon>
        <taxon>Rickettsiales</taxon>
        <taxon>Rickettsiaceae</taxon>
        <taxon>Rickettsieae</taxon>
        <taxon>Rickettsia</taxon>
        <taxon>spotted fever group</taxon>
    </lineage>
</organism>
<evidence type="ECO:0000313" key="1">
    <source>
        <dbReference type="EMBL" id="CEO16592.1"/>
    </source>
</evidence>
<proteinExistence type="predicted"/>
<dbReference type="EMBL" id="LN794217">
    <property type="protein sequence ID" value="CEO16592.1"/>
    <property type="molecule type" value="Genomic_DNA"/>
</dbReference>
<reference evidence="1 2" key="1">
    <citation type="submission" date="2015-01" db="EMBL/GenBank/DDBJ databases">
        <title>Draft genome sequence of Rickettsia monacensis strain IrR/Munich.</title>
        <authorList>
            <person name="Felsheim R.F."/>
            <person name="Johnson S.L."/>
            <person name="Kurtti T.J."/>
            <person name="Munderloh U.G."/>
        </authorList>
    </citation>
    <scope>NUCLEOTIDE SEQUENCE [LARGE SCALE GENOMIC DNA]</scope>
    <source>
        <strain evidence="1 2">IrR/Munich</strain>
    </source>
</reference>
<accession>A0A0B7IXE9</accession>
<sequence length="356" mass="40643">MIRKILLFVFLAFTIIWFATAYTIKNNVVSLIKNSESDNLKISYNTVKFSGYPFNWKITVTDPKVKLIDHVNSKEFTSENIVLNIAFSTKRAALNFGPFIKEVDNYGDKTFTHDVRSDDDIKGIGKFNKPLYKISKDDNLKEILKSIQLNNKALSIFKDNQEIFKINDLAFLIRKQNLASEENISLFLNINYYSEKDILNFKNANLDIAASLKFAEDGEDSAILQNFNIERFIFTCDNDSKVNLNGALQFFANKLPEGKLYFELENYNSIVDKLLPNNIILSKKIIKTIIAKAINKASDEQLNIDQNDVNSAYNNIEKAKFDIEFSDKGINIGSINLLELKLGEHKEDQNTGNNPN</sequence>
<dbReference type="STRING" id="109232.RMONA_00850"/>
<protein>
    <submittedName>
        <fullName evidence="1">Uncharacterized protein</fullName>
    </submittedName>
</protein>
<keyword evidence="2" id="KW-1185">Reference proteome</keyword>
<dbReference type="Proteomes" id="UP000018149">
    <property type="component" value="Chromosome I"/>
</dbReference>
<gene>
    <name evidence="1" type="ORF">RMONA_00850</name>
</gene>
<dbReference type="KEGG" id="rmc:RMONA_00850"/>